<dbReference type="NCBIfam" id="TIGR00434">
    <property type="entry name" value="cysH"/>
    <property type="match status" value="1"/>
</dbReference>
<dbReference type="CDD" id="cd23945">
    <property type="entry name" value="PAPS_reductase"/>
    <property type="match status" value="1"/>
</dbReference>
<dbReference type="Proteomes" id="UP000193498">
    <property type="component" value="Unassembled WGS sequence"/>
</dbReference>
<dbReference type="GO" id="GO:0005737">
    <property type="term" value="C:cytoplasm"/>
    <property type="evidence" value="ECO:0007669"/>
    <property type="project" value="TreeGrafter"/>
</dbReference>
<comment type="similarity">
    <text evidence="1">Belongs to the PAPS reductase family. CysH subfamily.</text>
</comment>
<evidence type="ECO:0000259" key="4">
    <source>
        <dbReference type="Pfam" id="PF01507"/>
    </source>
</evidence>
<dbReference type="OrthoDB" id="7869097at2759"/>
<dbReference type="GO" id="GO:0019379">
    <property type="term" value="P:sulfate assimilation, phosphoadenylyl sulfate reduction by phosphoadenylyl-sulfate reductase (thioredoxin)"/>
    <property type="evidence" value="ECO:0007669"/>
    <property type="project" value="InterPro"/>
</dbReference>
<dbReference type="PANTHER" id="PTHR46509">
    <property type="entry name" value="PHOSPHOADENOSINE PHOSPHOSULFATE REDUCTASE"/>
    <property type="match status" value="1"/>
</dbReference>
<dbReference type="InterPro" id="IPR002500">
    <property type="entry name" value="PAPS_reduct_dom"/>
</dbReference>
<proteinExistence type="inferred from homology"/>
<gene>
    <name evidence="5" type="ORF">K493DRAFT_238669</name>
</gene>
<dbReference type="InterPro" id="IPR011800">
    <property type="entry name" value="PAPS_reductase_CysH"/>
</dbReference>
<dbReference type="PIRSF" id="PIRSF000857">
    <property type="entry name" value="PAPS_reductase"/>
    <property type="match status" value="1"/>
</dbReference>
<evidence type="ECO:0000256" key="1">
    <source>
        <dbReference type="ARBA" id="ARBA00009732"/>
    </source>
</evidence>
<protein>
    <submittedName>
        <fullName evidence="5">Phosphoadenosine phosphosulfate reductase</fullName>
    </submittedName>
</protein>
<comment type="pathway">
    <text evidence="3">Sulfur metabolism; hydrogen sulfide biosynthesis; sulfite from sulfate.</text>
</comment>
<reference evidence="5 6" key="1">
    <citation type="submission" date="2016-07" db="EMBL/GenBank/DDBJ databases">
        <title>Pervasive Adenine N6-methylation of Active Genes in Fungi.</title>
        <authorList>
            <consortium name="DOE Joint Genome Institute"/>
            <person name="Mondo S.J."/>
            <person name="Dannebaum R.O."/>
            <person name="Kuo R.C."/>
            <person name="Labutti K."/>
            <person name="Haridas S."/>
            <person name="Kuo A."/>
            <person name="Salamov A."/>
            <person name="Ahrendt S.R."/>
            <person name="Lipzen A."/>
            <person name="Sullivan W."/>
            <person name="Andreopoulos W.B."/>
            <person name="Clum A."/>
            <person name="Lindquist E."/>
            <person name="Daum C."/>
            <person name="Ramamoorthy G.K."/>
            <person name="Gryganskyi A."/>
            <person name="Culley D."/>
            <person name="Magnuson J.K."/>
            <person name="James T.Y."/>
            <person name="O'Malley M.A."/>
            <person name="Stajich J.E."/>
            <person name="Spatafora J.W."/>
            <person name="Visel A."/>
            <person name="Grigoriev I.V."/>
        </authorList>
    </citation>
    <scope>NUCLEOTIDE SEQUENCE [LARGE SCALE GENOMIC DNA]</scope>
    <source>
        <strain evidence="5 6">CBS 931.73</strain>
    </source>
</reference>
<dbReference type="PANTHER" id="PTHR46509:SF1">
    <property type="entry name" value="PHOSPHOADENOSINE PHOSPHOSULFATE REDUCTASE"/>
    <property type="match status" value="1"/>
</dbReference>
<organism evidence="5 6">
    <name type="scientific">Basidiobolus meristosporus CBS 931.73</name>
    <dbReference type="NCBI Taxonomy" id="1314790"/>
    <lineage>
        <taxon>Eukaryota</taxon>
        <taxon>Fungi</taxon>
        <taxon>Fungi incertae sedis</taxon>
        <taxon>Zoopagomycota</taxon>
        <taxon>Entomophthoromycotina</taxon>
        <taxon>Basidiobolomycetes</taxon>
        <taxon>Basidiobolales</taxon>
        <taxon>Basidiobolaceae</taxon>
        <taxon>Basidiobolus</taxon>
    </lineage>
</organism>
<dbReference type="InterPro" id="IPR004511">
    <property type="entry name" value="PAPS/APS_Rdtase"/>
</dbReference>
<accession>A0A1Y1XI03</accession>
<evidence type="ECO:0000313" key="6">
    <source>
        <dbReference type="Proteomes" id="UP000193498"/>
    </source>
</evidence>
<evidence type="ECO:0000313" key="5">
    <source>
        <dbReference type="EMBL" id="ORX85375.1"/>
    </source>
</evidence>
<dbReference type="FunCoup" id="A0A1Y1XI03">
    <property type="interactions" value="258"/>
</dbReference>
<dbReference type="InterPro" id="IPR014729">
    <property type="entry name" value="Rossmann-like_a/b/a_fold"/>
</dbReference>
<dbReference type="NCBIfam" id="TIGR02057">
    <property type="entry name" value="PAPS_reductase"/>
    <property type="match status" value="1"/>
</dbReference>
<keyword evidence="6" id="KW-1185">Reference proteome</keyword>
<evidence type="ECO:0000256" key="3">
    <source>
        <dbReference type="ARBA" id="ARBA00024327"/>
    </source>
</evidence>
<evidence type="ECO:0000256" key="2">
    <source>
        <dbReference type="ARBA" id="ARBA00023002"/>
    </source>
</evidence>
<name>A0A1Y1XI03_9FUNG</name>
<comment type="caution">
    <text evidence="5">The sequence shown here is derived from an EMBL/GenBank/DDBJ whole genome shotgun (WGS) entry which is preliminary data.</text>
</comment>
<keyword evidence="2" id="KW-0560">Oxidoreductase</keyword>
<dbReference type="GO" id="GO:0004604">
    <property type="term" value="F:phosphoadenylyl-sulfate reductase (thioredoxin) activity"/>
    <property type="evidence" value="ECO:0007669"/>
    <property type="project" value="InterPro"/>
</dbReference>
<dbReference type="SUPFAM" id="SSF52402">
    <property type="entry name" value="Adenine nucleotide alpha hydrolases-like"/>
    <property type="match status" value="1"/>
</dbReference>
<dbReference type="NCBIfam" id="NF002537">
    <property type="entry name" value="PRK02090.1"/>
    <property type="match status" value="1"/>
</dbReference>
<feature type="domain" description="Phosphoadenosine phosphosulphate reductase" evidence="4">
    <location>
        <begin position="41"/>
        <end position="229"/>
    </location>
</feature>
<dbReference type="InParanoid" id="A0A1Y1XI03"/>
<dbReference type="AlphaFoldDB" id="A0A1Y1XI03"/>
<dbReference type="Pfam" id="PF01507">
    <property type="entry name" value="PAPS_reduct"/>
    <property type="match status" value="1"/>
</dbReference>
<sequence length="277" mass="31441">MGSSVLQSLFTPSHLEHINQQLAKLSPQQILEWAILTIPNLYQTTAFGPSGLVALDMISKISKEHPEWSPNPQQPKHLVPLIFIDTLYHFSETLDLSRSCESHYQVPLYVYKPEGSSSVEEFVNLYGDKLWETDEDSYDYLVKVEPARRAYKELNVSAIITGRRKSQKGARSSISILEIEAGTGLLKLNPLANWSFDQVWTYIRSNNVPYNSLLDNGYRSVGDWHSTKPTTDLSDERSGRWSGSGKTECGLHKDYFAMRSAFLRKQKEAQQSQLSAH</sequence>
<dbReference type="Gene3D" id="3.40.50.620">
    <property type="entry name" value="HUPs"/>
    <property type="match status" value="1"/>
</dbReference>
<dbReference type="STRING" id="1314790.A0A1Y1XI03"/>
<dbReference type="HAMAP" id="MF_00063">
    <property type="entry name" value="CysH"/>
    <property type="match status" value="1"/>
</dbReference>
<dbReference type="EMBL" id="MCFE01000591">
    <property type="protein sequence ID" value="ORX85375.1"/>
    <property type="molecule type" value="Genomic_DNA"/>
</dbReference>